<keyword evidence="2" id="KW-0546">Nucleotide metabolism</keyword>
<comment type="subcellular location">
    <subcellularLocation>
        <location evidence="2">Cytoplasm</location>
    </subcellularLocation>
</comment>
<comment type="similarity">
    <text evidence="2">Belongs to the Maf family.</text>
</comment>
<comment type="caution">
    <text evidence="3">The sequence shown here is derived from an EMBL/GenBank/DDBJ whole genome shotgun (WGS) entry which is preliminary data.</text>
</comment>
<dbReference type="EMBL" id="PFNJ01000075">
    <property type="protein sequence ID" value="PIZ42306.1"/>
    <property type="molecule type" value="Genomic_DNA"/>
</dbReference>
<dbReference type="NCBIfam" id="TIGR00172">
    <property type="entry name" value="maf"/>
    <property type="match status" value="1"/>
</dbReference>
<comment type="catalytic activity">
    <reaction evidence="2">
        <text>a 2'-deoxyribonucleoside 5'-triphosphate + H2O = a 2'-deoxyribonucleoside 5'-phosphate + diphosphate + H(+)</text>
        <dbReference type="Rhea" id="RHEA:44644"/>
        <dbReference type="ChEBI" id="CHEBI:15377"/>
        <dbReference type="ChEBI" id="CHEBI:15378"/>
        <dbReference type="ChEBI" id="CHEBI:33019"/>
        <dbReference type="ChEBI" id="CHEBI:61560"/>
        <dbReference type="ChEBI" id="CHEBI:65317"/>
        <dbReference type="EC" id="3.6.1.9"/>
    </reaction>
</comment>
<name>A0A2M7TB84_UNCKA</name>
<dbReference type="Pfam" id="PF02545">
    <property type="entry name" value="Maf"/>
    <property type="match status" value="1"/>
</dbReference>
<sequence>MMLRIILATTSPYRKKAFSFLGIPFKTQASNIDESFADRSDPEKLVRCLAKLKTEAVAKCNKNTIVIGMDSVGCFNGKILEKPKNKAEGLKRLKMLAGQNHQFYTGIHVINTATHRSFSKVAKTEVWLRQIAEQEIKRYLAEDPAFKTYALGFDPKAHLSCTFIKKVEGSLNNLMWGIPLEVILEMLPKIVSQRILNMILDKPE</sequence>
<keyword evidence="2" id="KW-0963">Cytoplasm</keyword>
<keyword evidence="1 2" id="KW-0378">Hydrolase</keyword>
<gene>
    <name evidence="3" type="primary">maf</name>
    <name evidence="3" type="ORF">COY34_03045</name>
</gene>
<dbReference type="EC" id="3.6.1.9" evidence="2"/>
<feature type="active site" description="Proton acceptor" evidence="2">
    <location>
        <position position="70"/>
    </location>
</feature>
<dbReference type="Proteomes" id="UP000230970">
    <property type="component" value="Unassembled WGS sequence"/>
</dbReference>
<protein>
    <recommendedName>
        <fullName evidence="2">Nucleoside triphosphate pyrophosphatase</fullName>
        <ecNumber evidence="2">3.6.1.9</ecNumber>
    </recommendedName>
    <alternativeName>
        <fullName evidence="2">Nucleotide pyrophosphatase</fullName>
        <shortName evidence="2">Nucleotide PPase</shortName>
    </alternativeName>
</protein>
<accession>A0A2M7TB84</accession>
<evidence type="ECO:0000313" key="3">
    <source>
        <dbReference type="EMBL" id="PIZ42306.1"/>
    </source>
</evidence>
<dbReference type="CDD" id="cd00555">
    <property type="entry name" value="Maf"/>
    <property type="match status" value="1"/>
</dbReference>
<reference evidence="4" key="1">
    <citation type="submission" date="2017-09" db="EMBL/GenBank/DDBJ databases">
        <title>Depth-based differentiation of microbial function through sediment-hosted aquifers and enrichment of novel symbionts in the deep terrestrial subsurface.</title>
        <authorList>
            <person name="Probst A.J."/>
            <person name="Ladd B."/>
            <person name="Jarett J.K."/>
            <person name="Geller-Mcgrath D.E."/>
            <person name="Sieber C.M.K."/>
            <person name="Emerson J.B."/>
            <person name="Anantharaman K."/>
            <person name="Thomas B.C."/>
            <person name="Malmstrom R."/>
            <person name="Stieglmeier M."/>
            <person name="Klingl A."/>
            <person name="Woyke T."/>
            <person name="Ryan C.M."/>
            <person name="Banfield J.F."/>
        </authorList>
    </citation>
    <scope>NUCLEOTIDE SEQUENCE [LARGE SCALE GENOMIC DNA]</scope>
</reference>
<dbReference type="PANTHER" id="PTHR43213:SF4">
    <property type="entry name" value="7-METHYL-GTP PYROPHOSPHATASE"/>
    <property type="match status" value="1"/>
</dbReference>
<dbReference type="HAMAP" id="MF_00528">
    <property type="entry name" value="Maf"/>
    <property type="match status" value="1"/>
</dbReference>
<comment type="function">
    <text evidence="2">Nucleoside triphosphate pyrophosphatase. May have a dual role in cell division arrest and in preventing the incorporation of modified nucleotides into cellular nucleic acids.</text>
</comment>
<organism evidence="3 4">
    <name type="scientific">candidate division WWE3 bacterium CG_4_10_14_0_2_um_filter_42_8</name>
    <dbReference type="NCBI Taxonomy" id="1975074"/>
    <lineage>
        <taxon>Bacteria</taxon>
        <taxon>Katanobacteria</taxon>
    </lineage>
</organism>
<dbReference type="PIRSF" id="PIRSF006305">
    <property type="entry name" value="Maf"/>
    <property type="match status" value="1"/>
</dbReference>
<dbReference type="AlphaFoldDB" id="A0A2M7TB84"/>
<dbReference type="GO" id="GO:0009117">
    <property type="term" value="P:nucleotide metabolic process"/>
    <property type="evidence" value="ECO:0007669"/>
    <property type="project" value="UniProtKB-KW"/>
</dbReference>
<dbReference type="SUPFAM" id="SSF52972">
    <property type="entry name" value="ITPase-like"/>
    <property type="match status" value="1"/>
</dbReference>
<dbReference type="InterPro" id="IPR029001">
    <property type="entry name" value="ITPase-like_fam"/>
</dbReference>
<comment type="caution">
    <text evidence="2">Lacks conserved residue(s) required for the propagation of feature annotation.</text>
</comment>
<evidence type="ECO:0000313" key="4">
    <source>
        <dbReference type="Proteomes" id="UP000230970"/>
    </source>
</evidence>
<dbReference type="GO" id="GO:0047429">
    <property type="term" value="F:nucleoside triphosphate diphosphatase activity"/>
    <property type="evidence" value="ECO:0007669"/>
    <property type="project" value="UniProtKB-EC"/>
</dbReference>
<comment type="catalytic activity">
    <reaction evidence="2">
        <text>a ribonucleoside 5'-triphosphate + H2O = a ribonucleoside 5'-phosphate + diphosphate + H(+)</text>
        <dbReference type="Rhea" id="RHEA:23996"/>
        <dbReference type="ChEBI" id="CHEBI:15377"/>
        <dbReference type="ChEBI" id="CHEBI:15378"/>
        <dbReference type="ChEBI" id="CHEBI:33019"/>
        <dbReference type="ChEBI" id="CHEBI:58043"/>
        <dbReference type="ChEBI" id="CHEBI:61557"/>
        <dbReference type="EC" id="3.6.1.9"/>
    </reaction>
</comment>
<evidence type="ECO:0000256" key="2">
    <source>
        <dbReference type="HAMAP-Rule" id="MF_00528"/>
    </source>
</evidence>
<evidence type="ECO:0000256" key="1">
    <source>
        <dbReference type="ARBA" id="ARBA00022801"/>
    </source>
</evidence>
<comment type="cofactor">
    <cofactor evidence="2">
        <name>a divalent metal cation</name>
        <dbReference type="ChEBI" id="CHEBI:60240"/>
    </cofactor>
</comment>
<dbReference type="PANTHER" id="PTHR43213">
    <property type="entry name" value="BIFUNCTIONAL DTTP/UTP PYROPHOSPHATASE/METHYLTRANSFERASE PROTEIN-RELATED"/>
    <property type="match status" value="1"/>
</dbReference>
<dbReference type="InterPro" id="IPR003697">
    <property type="entry name" value="Maf-like"/>
</dbReference>
<dbReference type="Gene3D" id="3.90.950.10">
    <property type="match status" value="1"/>
</dbReference>
<dbReference type="GO" id="GO:0005737">
    <property type="term" value="C:cytoplasm"/>
    <property type="evidence" value="ECO:0007669"/>
    <property type="project" value="UniProtKB-SubCell"/>
</dbReference>
<proteinExistence type="inferred from homology"/>